<accession>A0A017TDU1</accession>
<gene>
    <name evidence="1" type="ORF">CAP_1306</name>
</gene>
<sequence>MAEAYASDEVPEDLKEFATLVATSARSLVKQAGPAASGDKKWSGIVHGRYKVFVSALHDEMVRRVETRAQLPGFKEKLLKAHLAGLLELTRADLVEHMPAKAVAESLITHRDSTFHFVRVG</sequence>
<comment type="caution">
    <text evidence="1">The sequence shown here is derived from an EMBL/GenBank/DDBJ whole genome shotgun (WGS) entry which is preliminary data.</text>
</comment>
<dbReference type="Proteomes" id="UP000019678">
    <property type="component" value="Unassembled WGS sequence"/>
</dbReference>
<proteinExistence type="predicted"/>
<evidence type="ECO:0000313" key="1">
    <source>
        <dbReference type="EMBL" id="EYF07047.1"/>
    </source>
</evidence>
<organism evidence="1 2">
    <name type="scientific">Chondromyces apiculatus DSM 436</name>
    <dbReference type="NCBI Taxonomy" id="1192034"/>
    <lineage>
        <taxon>Bacteria</taxon>
        <taxon>Pseudomonadati</taxon>
        <taxon>Myxococcota</taxon>
        <taxon>Polyangia</taxon>
        <taxon>Polyangiales</taxon>
        <taxon>Polyangiaceae</taxon>
        <taxon>Chondromyces</taxon>
    </lineage>
</organism>
<keyword evidence="2" id="KW-1185">Reference proteome</keyword>
<protein>
    <submittedName>
        <fullName evidence="1">Uncharacterized protein</fullName>
    </submittedName>
</protein>
<name>A0A017TDU1_9BACT</name>
<reference evidence="1 2" key="1">
    <citation type="submission" date="2013-05" db="EMBL/GenBank/DDBJ databases">
        <title>Genome assembly of Chondromyces apiculatus DSM 436.</title>
        <authorList>
            <person name="Sharma G."/>
            <person name="Khatri I."/>
            <person name="Kaur C."/>
            <person name="Mayilraj S."/>
            <person name="Subramanian S."/>
        </authorList>
    </citation>
    <scope>NUCLEOTIDE SEQUENCE [LARGE SCALE GENOMIC DNA]</scope>
    <source>
        <strain evidence="1 2">DSM 436</strain>
    </source>
</reference>
<dbReference type="AlphaFoldDB" id="A0A017TDU1"/>
<evidence type="ECO:0000313" key="2">
    <source>
        <dbReference type="Proteomes" id="UP000019678"/>
    </source>
</evidence>
<dbReference type="STRING" id="1192034.CAP_1306"/>
<dbReference type="EMBL" id="ASRX01000013">
    <property type="protein sequence ID" value="EYF07047.1"/>
    <property type="molecule type" value="Genomic_DNA"/>
</dbReference>